<evidence type="ECO:0000313" key="1">
    <source>
        <dbReference type="EMBL" id="PIR38862.1"/>
    </source>
</evidence>
<sequence>MSQRKIRHEVFTAVHDSLGKACGVLKIDTGTWALNRPGITVVSSALTMATVQHEDRKEYILVETIWYYEE</sequence>
<name>A0A2H0QX74_9BACT</name>
<dbReference type="EMBL" id="PCXL01000006">
    <property type="protein sequence ID" value="PIR38862.1"/>
    <property type="molecule type" value="Genomic_DNA"/>
</dbReference>
<protein>
    <submittedName>
        <fullName evidence="1">Uncharacterized protein</fullName>
    </submittedName>
</protein>
<organism evidence="1 2">
    <name type="scientific">Candidatus Zambryskibacteria bacterium CG10_big_fil_rev_8_21_14_0_10_42_12</name>
    <dbReference type="NCBI Taxonomy" id="1975115"/>
    <lineage>
        <taxon>Bacteria</taxon>
        <taxon>Candidatus Zambryskiibacteriota</taxon>
    </lineage>
</organism>
<accession>A0A2H0QX74</accession>
<comment type="caution">
    <text evidence="1">The sequence shown here is derived from an EMBL/GenBank/DDBJ whole genome shotgun (WGS) entry which is preliminary data.</text>
</comment>
<evidence type="ECO:0000313" key="2">
    <source>
        <dbReference type="Proteomes" id="UP000231333"/>
    </source>
</evidence>
<gene>
    <name evidence="1" type="ORF">COV34_00275</name>
</gene>
<dbReference type="AlphaFoldDB" id="A0A2H0QX74"/>
<dbReference type="Proteomes" id="UP000231333">
    <property type="component" value="Unassembled WGS sequence"/>
</dbReference>
<reference evidence="1 2" key="1">
    <citation type="submission" date="2017-09" db="EMBL/GenBank/DDBJ databases">
        <title>Depth-based differentiation of microbial function through sediment-hosted aquifers and enrichment of novel symbionts in the deep terrestrial subsurface.</title>
        <authorList>
            <person name="Probst A.J."/>
            <person name="Ladd B."/>
            <person name="Jarett J.K."/>
            <person name="Geller-Mcgrath D.E."/>
            <person name="Sieber C.M."/>
            <person name="Emerson J.B."/>
            <person name="Anantharaman K."/>
            <person name="Thomas B.C."/>
            <person name="Malmstrom R."/>
            <person name="Stieglmeier M."/>
            <person name="Klingl A."/>
            <person name="Woyke T."/>
            <person name="Ryan C.M."/>
            <person name="Banfield J.F."/>
        </authorList>
    </citation>
    <scope>NUCLEOTIDE SEQUENCE [LARGE SCALE GENOMIC DNA]</scope>
    <source>
        <strain evidence="1">CG10_big_fil_rev_8_21_14_0_10_42_12</strain>
    </source>
</reference>
<proteinExistence type="predicted"/>